<feature type="compositionally biased region" description="Polar residues" evidence="1">
    <location>
        <begin position="34"/>
        <end position="48"/>
    </location>
</feature>
<dbReference type="EMBL" id="CP101873">
    <property type="protein sequence ID" value="WMT10239.1"/>
    <property type="molecule type" value="Genomic_DNA"/>
</dbReference>
<gene>
    <name evidence="2" type="ORF">NP511_08985</name>
</gene>
<keyword evidence="3" id="KW-1185">Reference proteome</keyword>
<evidence type="ECO:0000313" key="3">
    <source>
        <dbReference type="Proteomes" id="UP001224926"/>
    </source>
</evidence>
<dbReference type="Proteomes" id="UP001224926">
    <property type="component" value="Chromosome"/>
</dbReference>
<name>A0AAF0PIT9_9EURY</name>
<proteinExistence type="predicted"/>
<dbReference type="AlphaFoldDB" id="A0AAF0PIT9"/>
<organism evidence="2 3">
    <name type="scientific">Natrinema thermotolerans</name>
    <dbReference type="NCBI Taxonomy" id="121872"/>
    <lineage>
        <taxon>Archaea</taxon>
        <taxon>Methanobacteriati</taxon>
        <taxon>Methanobacteriota</taxon>
        <taxon>Stenosarchaea group</taxon>
        <taxon>Halobacteria</taxon>
        <taxon>Halobacteriales</taxon>
        <taxon>Natrialbaceae</taxon>
        <taxon>Natrinema</taxon>
    </lineage>
</organism>
<protein>
    <submittedName>
        <fullName evidence="2">Uncharacterized protein</fullName>
    </submittedName>
</protein>
<dbReference type="RefSeq" id="WP_162472657.1">
    <property type="nucleotide sequence ID" value="NZ_CP101873.1"/>
</dbReference>
<sequence length="61" mass="6570">MAQQSDSLEPFRAIELPDGSDPISKGIVRRIRSNEGTMTATRRSTSHWPTKGPTAGITSAT</sequence>
<feature type="region of interest" description="Disordered" evidence="1">
    <location>
        <begin position="1"/>
        <end position="61"/>
    </location>
</feature>
<evidence type="ECO:0000256" key="1">
    <source>
        <dbReference type="SAM" id="MobiDB-lite"/>
    </source>
</evidence>
<reference evidence="2 3" key="1">
    <citation type="submission" date="2022-07" db="EMBL/GenBank/DDBJ databases">
        <title>Two temperate virus in Haloterrigena jeotgali A29.</title>
        <authorList>
            <person name="Deng X."/>
        </authorList>
    </citation>
    <scope>NUCLEOTIDE SEQUENCE [LARGE SCALE GENOMIC DNA]</scope>
    <source>
        <strain evidence="2 3">A29</strain>
    </source>
</reference>
<dbReference type="GeneID" id="84214072"/>
<evidence type="ECO:0000313" key="2">
    <source>
        <dbReference type="EMBL" id="WMT10239.1"/>
    </source>
</evidence>
<accession>A0AAF0PIT9</accession>